<evidence type="ECO:0000256" key="4">
    <source>
        <dbReference type="ARBA" id="ARBA00022475"/>
    </source>
</evidence>
<dbReference type="Proteomes" id="UP000325255">
    <property type="component" value="Unassembled WGS sequence"/>
</dbReference>
<dbReference type="Pfam" id="PF01032">
    <property type="entry name" value="FecCD"/>
    <property type="match status" value="1"/>
</dbReference>
<keyword evidence="3" id="KW-0813">Transport</keyword>
<comment type="caution">
    <text evidence="9">The sequence shown here is derived from an EMBL/GenBank/DDBJ whole genome shotgun (WGS) entry which is preliminary data.</text>
</comment>
<keyword evidence="5 8" id="KW-0812">Transmembrane</keyword>
<evidence type="ECO:0000256" key="6">
    <source>
        <dbReference type="ARBA" id="ARBA00022989"/>
    </source>
</evidence>
<name>A0A5M6IU56_9PROT</name>
<evidence type="ECO:0000256" key="7">
    <source>
        <dbReference type="ARBA" id="ARBA00023136"/>
    </source>
</evidence>
<evidence type="ECO:0000256" key="8">
    <source>
        <dbReference type="SAM" id="Phobius"/>
    </source>
</evidence>
<feature type="transmembrane region" description="Helical" evidence="8">
    <location>
        <begin position="80"/>
        <end position="99"/>
    </location>
</feature>
<dbReference type="SUPFAM" id="SSF81345">
    <property type="entry name" value="ABC transporter involved in vitamin B12 uptake, BtuC"/>
    <property type="match status" value="1"/>
</dbReference>
<comment type="subcellular location">
    <subcellularLocation>
        <location evidence="1">Cell membrane</location>
        <topology evidence="1">Multi-pass membrane protein</topology>
    </subcellularLocation>
</comment>
<keyword evidence="4" id="KW-1003">Cell membrane</keyword>
<dbReference type="GO" id="GO:0022857">
    <property type="term" value="F:transmembrane transporter activity"/>
    <property type="evidence" value="ECO:0007669"/>
    <property type="project" value="InterPro"/>
</dbReference>
<proteinExistence type="inferred from homology"/>
<dbReference type="AlphaFoldDB" id="A0A5M6IU56"/>
<evidence type="ECO:0000256" key="1">
    <source>
        <dbReference type="ARBA" id="ARBA00004651"/>
    </source>
</evidence>
<evidence type="ECO:0000256" key="3">
    <source>
        <dbReference type="ARBA" id="ARBA00022448"/>
    </source>
</evidence>
<dbReference type="InterPro" id="IPR037294">
    <property type="entry name" value="ABC_BtuC-like"/>
</dbReference>
<dbReference type="OrthoDB" id="9811975at2"/>
<dbReference type="CDD" id="cd06550">
    <property type="entry name" value="TM_ABC_iron-siderophores_like"/>
    <property type="match status" value="1"/>
</dbReference>
<dbReference type="GO" id="GO:0033214">
    <property type="term" value="P:siderophore-iron import into cell"/>
    <property type="evidence" value="ECO:0007669"/>
    <property type="project" value="TreeGrafter"/>
</dbReference>
<gene>
    <name evidence="9" type="ORF">F1189_17045</name>
</gene>
<dbReference type="Gene3D" id="1.10.3470.10">
    <property type="entry name" value="ABC transporter involved in vitamin B12 uptake, BtuC"/>
    <property type="match status" value="1"/>
</dbReference>
<organism evidence="9 10">
    <name type="scientific">Rhodovastum atsumiense</name>
    <dbReference type="NCBI Taxonomy" id="504468"/>
    <lineage>
        <taxon>Bacteria</taxon>
        <taxon>Pseudomonadati</taxon>
        <taxon>Pseudomonadota</taxon>
        <taxon>Alphaproteobacteria</taxon>
        <taxon>Acetobacterales</taxon>
        <taxon>Acetobacteraceae</taxon>
        <taxon>Rhodovastum</taxon>
    </lineage>
</organism>
<evidence type="ECO:0000256" key="2">
    <source>
        <dbReference type="ARBA" id="ARBA00007935"/>
    </source>
</evidence>
<comment type="similarity">
    <text evidence="2">Belongs to the binding-protein-dependent transport system permease family. FecCD subfamily.</text>
</comment>
<dbReference type="PANTHER" id="PTHR30472">
    <property type="entry name" value="FERRIC ENTEROBACTIN TRANSPORT SYSTEM PERMEASE PROTEIN"/>
    <property type="match status" value="1"/>
</dbReference>
<feature type="transmembrane region" description="Helical" evidence="8">
    <location>
        <begin position="48"/>
        <end position="68"/>
    </location>
</feature>
<sequence length="319" mass="33188">MESLLPAIAAVFVCAVISVCIGVADLPELCGPGGDTARLLMLLTTSRVPRTLALIFAGAATAVAGLILQMMVRNRYVEPAMAGTVEGACLGMVLVMLFAPDLPVWGRMLVAAAGGLGATLLFLAILGRIRLRSMLVVPLTGIVLSGIIDAATTFIAYRTDLMQSLVAWRTGDFSQVLAGRYELLWIAGALTLLAAAMADRFTVAGLGRDTAIGLGVDHRRVVGMGLLIVAGVSASVVVTVGIIPFLGLVVPNVIALLVGDNLRRSVPLVALLGAGTALACDITGRLIRFPYEIPIGVVIGSLGAAAFLWLLARERRHLG</sequence>
<accession>A0A5M6IU56</accession>
<evidence type="ECO:0000313" key="10">
    <source>
        <dbReference type="Proteomes" id="UP000325255"/>
    </source>
</evidence>
<keyword evidence="6 8" id="KW-1133">Transmembrane helix</keyword>
<keyword evidence="7 8" id="KW-0472">Membrane</keyword>
<feature type="transmembrane region" description="Helical" evidence="8">
    <location>
        <begin position="177"/>
        <end position="198"/>
    </location>
</feature>
<protein>
    <submittedName>
        <fullName evidence="9">Iron chelate uptake ABC transporter family permease subunit</fullName>
    </submittedName>
</protein>
<dbReference type="GO" id="GO:0005886">
    <property type="term" value="C:plasma membrane"/>
    <property type="evidence" value="ECO:0007669"/>
    <property type="project" value="UniProtKB-SubCell"/>
</dbReference>
<feature type="transmembrane region" description="Helical" evidence="8">
    <location>
        <begin position="134"/>
        <end position="157"/>
    </location>
</feature>
<evidence type="ECO:0000313" key="9">
    <source>
        <dbReference type="EMBL" id="KAA5610965.1"/>
    </source>
</evidence>
<dbReference type="PANTHER" id="PTHR30472:SF27">
    <property type="entry name" value="PETROBACTIN IMPORT SYSTEM PERMEASE PROTEIN YCLN"/>
    <property type="match status" value="1"/>
</dbReference>
<dbReference type="EMBL" id="VWPK01000026">
    <property type="protein sequence ID" value="KAA5610965.1"/>
    <property type="molecule type" value="Genomic_DNA"/>
</dbReference>
<feature type="transmembrane region" description="Helical" evidence="8">
    <location>
        <begin position="293"/>
        <end position="312"/>
    </location>
</feature>
<dbReference type="InterPro" id="IPR000522">
    <property type="entry name" value="ABC_transptr_permease_BtuC"/>
</dbReference>
<feature type="transmembrane region" description="Helical" evidence="8">
    <location>
        <begin position="105"/>
        <end position="127"/>
    </location>
</feature>
<keyword evidence="10" id="KW-1185">Reference proteome</keyword>
<evidence type="ECO:0000256" key="5">
    <source>
        <dbReference type="ARBA" id="ARBA00022692"/>
    </source>
</evidence>
<reference evidence="9 10" key="1">
    <citation type="submission" date="2019-09" db="EMBL/GenBank/DDBJ databases">
        <title>Genome sequence of Rhodovastum atsumiense, a diverse member of the Acetobacteraceae family of non-sulfur purple photosynthetic bacteria.</title>
        <authorList>
            <person name="Meyer T."/>
            <person name="Kyndt J."/>
        </authorList>
    </citation>
    <scope>NUCLEOTIDE SEQUENCE [LARGE SCALE GENOMIC DNA]</scope>
    <source>
        <strain evidence="9 10">DSM 21279</strain>
    </source>
</reference>